<evidence type="ECO:0000313" key="1">
    <source>
        <dbReference type="EMBL" id="CAM9419808.1"/>
    </source>
</evidence>
<accession>A0AC59Y622</accession>
<dbReference type="EMBL" id="OX596094">
    <property type="protein sequence ID" value="CAM9419808.1"/>
    <property type="molecule type" value="Genomic_DNA"/>
</dbReference>
<evidence type="ECO:0000313" key="2">
    <source>
        <dbReference type="Proteomes" id="UP001162501"/>
    </source>
</evidence>
<proteinExistence type="predicted"/>
<name>A0AC59Y622_RANTA</name>
<sequence length="333" mass="35667">MLESKPCLYSCFPGLWERLYPEDRSLTWLHRKACQPRLGLWGSMLSHPSTVPSPPLLSLLLWGALLWAGSLPDQAWGTETFTLGVLGPWDCDSIFAQARPSVAAQLAVDRANQDPSLMLGSRLASMVLPTDRDSPSAPATFLAHKYTVAAFTGLVNPGYCPAAAVLAQGWGKTLFSWACGDAGGGGELVPTLSSAVCMLLSVMRHFGWAHVAIVSSHQDIWLATARRGHDSQDTRAACGAGDLSGTWGAGGHGGPEAALQCGWPENCGAVHALSAPGVSEQTTLWSRAWAQGLTDGKLVFLPYDTLLFALPYRNCSYWAWEPAGPCGRHMMQC</sequence>
<reference evidence="1" key="1">
    <citation type="submission" date="2023-05" db="EMBL/GenBank/DDBJ databases">
        <authorList>
            <consortium name="ELIXIR-Norway"/>
        </authorList>
    </citation>
    <scope>NUCLEOTIDE SEQUENCE</scope>
</reference>
<gene>
    <name evidence="1" type="ORF">MRATA1EN22A_LOCUS2263</name>
</gene>
<protein>
    <submittedName>
        <fullName evidence="1">Uncharacterized protein</fullName>
    </submittedName>
</protein>
<reference evidence="1" key="2">
    <citation type="submission" date="2025-03" db="EMBL/GenBank/DDBJ databases">
        <authorList>
            <consortium name="ELIXIR-Norway"/>
            <consortium name="Elixir Norway"/>
        </authorList>
    </citation>
    <scope>NUCLEOTIDE SEQUENCE</scope>
</reference>
<organism evidence="1 2">
    <name type="scientific">Rangifer tarandus platyrhynchus</name>
    <name type="common">Svalbard reindeer</name>
    <dbReference type="NCBI Taxonomy" id="3082113"/>
    <lineage>
        <taxon>Eukaryota</taxon>
        <taxon>Metazoa</taxon>
        <taxon>Chordata</taxon>
        <taxon>Craniata</taxon>
        <taxon>Vertebrata</taxon>
        <taxon>Euteleostomi</taxon>
        <taxon>Mammalia</taxon>
        <taxon>Eutheria</taxon>
        <taxon>Laurasiatheria</taxon>
        <taxon>Artiodactyla</taxon>
        <taxon>Ruminantia</taxon>
        <taxon>Pecora</taxon>
        <taxon>Cervidae</taxon>
        <taxon>Odocoileinae</taxon>
        <taxon>Rangifer</taxon>
    </lineage>
</organism>
<dbReference type="Proteomes" id="UP001162501">
    <property type="component" value="Chromosome 10"/>
</dbReference>